<evidence type="ECO:0000256" key="12">
    <source>
        <dbReference type="ARBA" id="ARBA00023134"/>
    </source>
</evidence>
<dbReference type="SUPFAM" id="SSF52540">
    <property type="entry name" value="P-loop containing nucleoside triphosphate hydrolases"/>
    <property type="match status" value="2"/>
</dbReference>
<evidence type="ECO:0000256" key="9">
    <source>
        <dbReference type="ARBA" id="ARBA00022837"/>
    </source>
</evidence>
<keyword evidence="7 14" id="KW-1000">Mitochondrion outer membrane</keyword>
<reference evidence="19" key="1">
    <citation type="submission" date="2024-02" db="UniProtKB">
        <authorList>
            <consortium name="WormBaseParasite"/>
        </authorList>
    </citation>
    <scope>IDENTIFICATION</scope>
</reference>
<evidence type="ECO:0000256" key="15">
    <source>
        <dbReference type="SAM" id="Phobius"/>
    </source>
</evidence>
<dbReference type="PANTHER" id="PTHR46819:SF1">
    <property type="entry name" value="EF-HAND CALCIUM-BINDING DOMAIN-CONTAINING PROTEIN 7"/>
    <property type="match status" value="1"/>
</dbReference>
<dbReference type="InterPro" id="IPR027417">
    <property type="entry name" value="P-loop_NTPase"/>
</dbReference>
<keyword evidence="8 14" id="KW-0378">Hydrolase</keyword>
<dbReference type="Gene3D" id="3.40.50.300">
    <property type="entry name" value="P-loop containing nucleotide triphosphate hydrolases"/>
    <property type="match status" value="2"/>
</dbReference>
<evidence type="ECO:0000256" key="11">
    <source>
        <dbReference type="ARBA" id="ARBA00023128"/>
    </source>
</evidence>
<dbReference type="SMART" id="SM00175">
    <property type="entry name" value="RAB"/>
    <property type="match status" value="1"/>
</dbReference>
<feature type="domain" description="Miro" evidence="17">
    <location>
        <begin position="508"/>
        <end position="674"/>
    </location>
</feature>
<dbReference type="PIRSF" id="PIRSF037488">
    <property type="entry name" value="Mt_Rho_GTPase"/>
    <property type="match status" value="1"/>
</dbReference>
<keyword evidence="13 14" id="KW-0472">Membrane</keyword>
<dbReference type="GO" id="GO:0005525">
    <property type="term" value="F:GTP binding"/>
    <property type="evidence" value="ECO:0007669"/>
    <property type="project" value="UniProtKB-KW"/>
</dbReference>
<dbReference type="WBParaSite" id="TCONS_00014252.p1">
    <property type="protein sequence ID" value="TCONS_00014252.p1"/>
    <property type="gene ID" value="XLOC_009464"/>
</dbReference>
<dbReference type="InterPro" id="IPR011992">
    <property type="entry name" value="EF-hand-dom_pair"/>
</dbReference>
<dbReference type="AlphaFoldDB" id="A0AAF5DL88"/>
<dbReference type="InterPro" id="IPR018247">
    <property type="entry name" value="EF_Hand_1_Ca_BS"/>
</dbReference>
<dbReference type="FunFam" id="1.10.238.10:FF:000011">
    <property type="entry name" value="Mitochondrial Rho GTPase"/>
    <property type="match status" value="1"/>
</dbReference>
<dbReference type="Proteomes" id="UP000035681">
    <property type="component" value="Unplaced"/>
</dbReference>
<dbReference type="InterPro" id="IPR013566">
    <property type="entry name" value="EF_hand_assoc_1"/>
</dbReference>
<dbReference type="PANTHER" id="PTHR46819">
    <property type="entry name" value="EF-HAND CALCIUM-BINDING DOMAIN-CONTAINING PROTEIN 7"/>
    <property type="match status" value="1"/>
</dbReference>
<sequence>MKLNSEMSNTKTTDELTNLRESRFSAGFTTMNTLMALFKEEIETMNKSYRLNLSSISLKNYNMTAKCDDSENLLLEKNSLKNSTRRKKDIPVDVRILIVGDPGVGKTSLILSLIEDRFIQKVPPRFKEIRLHPDSNPDHILTAISDYNSEEQSLEELYNEISKASVIVIVYDVNDTSSVDRIRKYWMPNVQKEIVGSDALYGKPIILVGNKSDSEESNSKLNEVITLMNEFPEIETCVESSAKTMKNVSDIFYYAQRAVIYPSQPIYSAENRDITQNCRKALVRIFKLNDNDNDGLLNQYELNQFQLFCFGVPLAENSYNEIINRVAENDPKGVLKNSLTLDGFIALQMLFIQRGRYEIVWNALKKYGYSNDLQLREDYIYPTLKVPLGSSVELSPEGYQFVSQLFEKFDEDKDCLLNPSEFQNCLSLYPRHLVWIKDAIQCVESDDRGWITYNGFISLWTYKALTDAPETLECLAYLGFNIKHKSQLDALIITRDRRIDIEEKETQRNVFQCHVFGPRDSGKTAFIHSLTNKSMQRSASINKQGANDNVINVVNTKDHCKYLLLHEVNLYDQGNTLTDYEKNADVVVFLYDVSNPQSFAYSANIYKRFFYRTKVPCLFIATKVERFSVEQDYEMQPDSFCRYYHLAEPYKLYNKEIGKSNNQIFQHILTMAIYPHLKNVYTFFDINRLSTILVGGAIVGAIGILLLKNI</sequence>
<keyword evidence="12 14" id="KW-0342">GTP-binding</keyword>
<dbReference type="FunFam" id="3.40.50.300:FF:000553">
    <property type="entry name" value="Mitochondrial Rho GTPase"/>
    <property type="match status" value="1"/>
</dbReference>
<proteinExistence type="inferred from homology"/>
<keyword evidence="6 14" id="KW-0547">Nucleotide-binding</keyword>
<dbReference type="PROSITE" id="PS00018">
    <property type="entry name" value="EF_HAND_1"/>
    <property type="match status" value="1"/>
</dbReference>
<evidence type="ECO:0000256" key="1">
    <source>
        <dbReference type="ARBA" id="ARBA00004200"/>
    </source>
</evidence>
<dbReference type="PROSITE" id="PS51423">
    <property type="entry name" value="MIRO"/>
    <property type="match status" value="2"/>
</dbReference>
<dbReference type="GO" id="GO:0003924">
    <property type="term" value="F:GTPase activity"/>
    <property type="evidence" value="ECO:0007669"/>
    <property type="project" value="InterPro"/>
</dbReference>
<evidence type="ECO:0000256" key="4">
    <source>
        <dbReference type="ARBA" id="ARBA00022723"/>
    </source>
</evidence>
<evidence type="ECO:0000313" key="19">
    <source>
        <dbReference type="WBParaSite" id="TCONS_00014252.p1"/>
    </source>
</evidence>
<dbReference type="InterPro" id="IPR013567">
    <property type="entry name" value="EF_hand_assoc_2"/>
</dbReference>
<keyword evidence="3 15" id="KW-0812">Transmembrane</keyword>
<dbReference type="Gene3D" id="1.10.238.10">
    <property type="entry name" value="EF-hand"/>
    <property type="match status" value="2"/>
</dbReference>
<dbReference type="GO" id="GO:0005741">
    <property type="term" value="C:mitochondrial outer membrane"/>
    <property type="evidence" value="ECO:0007669"/>
    <property type="project" value="UniProtKB-SubCell"/>
</dbReference>
<dbReference type="PROSITE" id="PS50222">
    <property type="entry name" value="EF_HAND_2"/>
    <property type="match status" value="1"/>
</dbReference>
<evidence type="ECO:0000256" key="3">
    <source>
        <dbReference type="ARBA" id="ARBA00022692"/>
    </source>
</evidence>
<evidence type="ECO:0000256" key="10">
    <source>
        <dbReference type="ARBA" id="ARBA00022989"/>
    </source>
</evidence>
<evidence type="ECO:0000256" key="8">
    <source>
        <dbReference type="ARBA" id="ARBA00022801"/>
    </source>
</evidence>
<dbReference type="SMART" id="SM00174">
    <property type="entry name" value="RHO"/>
    <property type="match status" value="1"/>
</dbReference>
<keyword evidence="9 14" id="KW-0106">Calcium</keyword>
<protein>
    <recommendedName>
        <fullName evidence="14">Mitochondrial Rho GTPase</fullName>
        <ecNumber evidence="14">3.6.5.-</ecNumber>
    </recommendedName>
</protein>
<keyword evidence="10 15" id="KW-1133">Transmembrane helix</keyword>
<dbReference type="InterPro" id="IPR021181">
    <property type="entry name" value="Miro"/>
</dbReference>
<accession>A0AAF5DL88</accession>
<dbReference type="PROSITE" id="PS51419">
    <property type="entry name" value="RAB"/>
    <property type="match status" value="1"/>
</dbReference>
<dbReference type="SMART" id="SM00173">
    <property type="entry name" value="RAS"/>
    <property type="match status" value="1"/>
</dbReference>
<organism evidence="18 19">
    <name type="scientific">Strongyloides stercoralis</name>
    <name type="common">Threadworm</name>
    <dbReference type="NCBI Taxonomy" id="6248"/>
    <lineage>
        <taxon>Eukaryota</taxon>
        <taxon>Metazoa</taxon>
        <taxon>Ecdysozoa</taxon>
        <taxon>Nematoda</taxon>
        <taxon>Chromadorea</taxon>
        <taxon>Rhabditida</taxon>
        <taxon>Tylenchina</taxon>
        <taxon>Panagrolaimomorpha</taxon>
        <taxon>Strongyloidoidea</taxon>
        <taxon>Strongyloididae</taxon>
        <taxon>Strongyloides</taxon>
    </lineage>
</organism>
<evidence type="ECO:0000256" key="14">
    <source>
        <dbReference type="PIRNR" id="PIRNR037488"/>
    </source>
</evidence>
<dbReference type="FunFam" id="3.40.50.300:FF:000170">
    <property type="entry name" value="Mitochondrial Rho GTPase"/>
    <property type="match status" value="1"/>
</dbReference>
<dbReference type="Pfam" id="PF08356">
    <property type="entry name" value="EF_assoc_2"/>
    <property type="match status" value="1"/>
</dbReference>
<evidence type="ECO:0000256" key="6">
    <source>
        <dbReference type="ARBA" id="ARBA00022741"/>
    </source>
</evidence>
<evidence type="ECO:0000256" key="2">
    <source>
        <dbReference type="ARBA" id="ARBA00007981"/>
    </source>
</evidence>
<evidence type="ECO:0000259" key="16">
    <source>
        <dbReference type="PROSITE" id="PS50222"/>
    </source>
</evidence>
<dbReference type="InterPro" id="IPR002048">
    <property type="entry name" value="EF_hand_dom"/>
</dbReference>
<dbReference type="SUPFAM" id="SSF47473">
    <property type="entry name" value="EF-hand"/>
    <property type="match status" value="1"/>
</dbReference>
<evidence type="ECO:0000256" key="5">
    <source>
        <dbReference type="ARBA" id="ARBA00022737"/>
    </source>
</evidence>
<dbReference type="Pfam" id="PF00071">
    <property type="entry name" value="Ras"/>
    <property type="match status" value="1"/>
</dbReference>
<keyword evidence="5" id="KW-0677">Repeat</keyword>
<keyword evidence="18" id="KW-1185">Reference proteome</keyword>
<feature type="domain" description="Miro" evidence="17">
    <location>
        <begin position="91"/>
        <end position="261"/>
    </location>
</feature>
<evidence type="ECO:0000313" key="18">
    <source>
        <dbReference type="Proteomes" id="UP000035681"/>
    </source>
</evidence>
<dbReference type="InterPro" id="IPR020860">
    <property type="entry name" value="MIRO_dom"/>
</dbReference>
<evidence type="ECO:0000256" key="7">
    <source>
        <dbReference type="ARBA" id="ARBA00022787"/>
    </source>
</evidence>
<feature type="domain" description="EF-hand" evidence="16">
    <location>
        <begin position="397"/>
        <end position="432"/>
    </location>
</feature>
<dbReference type="PRINTS" id="PR00449">
    <property type="entry name" value="RASTRNSFRMNG"/>
</dbReference>
<comment type="function">
    <text evidence="14">Mitochondrial GTPase involved in mitochondrial trafficking. Probably involved in control of anterograde transport of mitochondria and their subcellular distribution.</text>
</comment>
<keyword evidence="4" id="KW-0479">Metal-binding</keyword>
<keyword evidence="11 14" id="KW-0496">Mitochondrion</keyword>
<dbReference type="InterPro" id="IPR052266">
    <property type="entry name" value="Miro-EF-hand_domain"/>
</dbReference>
<dbReference type="PROSITE" id="PS51421">
    <property type="entry name" value="RAS"/>
    <property type="match status" value="1"/>
</dbReference>
<dbReference type="GO" id="GO:0005509">
    <property type="term" value="F:calcium ion binding"/>
    <property type="evidence" value="ECO:0007669"/>
    <property type="project" value="InterPro"/>
</dbReference>
<feature type="transmembrane region" description="Helical" evidence="15">
    <location>
        <begin position="689"/>
        <end position="707"/>
    </location>
</feature>
<evidence type="ECO:0000259" key="17">
    <source>
        <dbReference type="PROSITE" id="PS51423"/>
    </source>
</evidence>
<evidence type="ECO:0000256" key="13">
    <source>
        <dbReference type="ARBA" id="ARBA00023136"/>
    </source>
</evidence>
<name>A0AAF5DL88_STRER</name>
<dbReference type="Pfam" id="PF08355">
    <property type="entry name" value="EF_assoc_1"/>
    <property type="match status" value="1"/>
</dbReference>
<comment type="subcellular location">
    <subcellularLocation>
        <location evidence="1 14">Mitochondrion outer membrane</location>
        <topology evidence="1 14">Single-pass type IV membrane protein</topology>
    </subcellularLocation>
</comment>
<comment type="similarity">
    <text evidence="2 14">Belongs to the mitochondrial Rho GTPase family.</text>
</comment>
<dbReference type="EC" id="3.6.5.-" evidence="14"/>
<dbReference type="InterPro" id="IPR001806">
    <property type="entry name" value="Small_GTPase"/>
</dbReference>
<dbReference type="GO" id="GO:0007005">
    <property type="term" value="P:mitochondrion organization"/>
    <property type="evidence" value="ECO:0007669"/>
    <property type="project" value="InterPro"/>
</dbReference>